<feature type="compositionally biased region" description="Polar residues" evidence="1">
    <location>
        <begin position="170"/>
        <end position="181"/>
    </location>
</feature>
<dbReference type="PANTHER" id="PTHR35486:SF1">
    <property type="entry name" value="OS02G0689500 PROTEIN"/>
    <property type="match status" value="1"/>
</dbReference>
<accession>A0AAD3XU06</accession>
<feature type="compositionally biased region" description="Polar residues" evidence="1">
    <location>
        <begin position="221"/>
        <end position="237"/>
    </location>
</feature>
<dbReference type="PANTHER" id="PTHR35486">
    <property type="entry name" value="EXPRESSED PROTEIN"/>
    <property type="match status" value="1"/>
</dbReference>
<gene>
    <name evidence="2" type="ORF">Nepgr_019029</name>
</gene>
<dbReference type="AlphaFoldDB" id="A0AAD3XU06"/>
<organism evidence="2 3">
    <name type="scientific">Nepenthes gracilis</name>
    <name type="common">Slender pitcher plant</name>
    <dbReference type="NCBI Taxonomy" id="150966"/>
    <lineage>
        <taxon>Eukaryota</taxon>
        <taxon>Viridiplantae</taxon>
        <taxon>Streptophyta</taxon>
        <taxon>Embryophyta</taxon>
        <taxon>Tracheophyta</taxon>
        <taxon>Spermatophyta</taxon>
        <taxon>Magnoliopsida</taxon>
        <taxon>eudicotyledons</taxon>
        <taxon>Gunneridae</taxon>
        <taxon>Pentapetalae</taxon>
        <taxon>Caryophyllales</taxon>
        <taxon>Nepenthaceae</taxon>
        <taxon>Nepenthes</taxon>
    </lineage>
</organism>
<proteinExistence type="predicted"/>
<name>A0AAD3XU06_NEPGR</name>
<keyword evidence="3" id="KW-1185">Reference proteome</keyword>
<protein>
    <submittedName>
        <fullName evidence="2">Uncharacterized protein</fullName>
    </submittedName>
</protein>
<dbReference type="Proteomes" id="UP001279734">
    <property type="component" value="Unassembled WGS sequence"/>
</dbReference>
<feature type="region of interest" description="Disordered" evidence="1">
    <location>
        <begin position="170"/>
        <end position="237"/>
    </location>
</feature>
<reference evidence="2" key="1">
    <citation type="submission" date="2023-05" db="EMBL/GenBank/DDBJ databases">
        <title>Nepenthes gracilis genome sequencing.</title>
        <authorList>
            <person name="Fukushima K."/>
        </authorList>
    </citation>
    <scope>NUCLEOTIDE SEQUENCE</scope>
    <source>
        <strain evidence="2">SING2019-196</strain>
    </source>
</reference>
<feature type="region of interest" description="Disordered" evidence="1">
    <location>
        <begin position="41"/>
        <end position="62"/>
    </location>
</feature>
<evidence type="ECO:0000256" key="1">
    <source>
        <dbReference type="SAM" id="MobiDB-lite"/>
    </source>
</evidence>
<sequence>MRCKKHLRDVSSSVGVCASCLRERLLALIAAQAQEQRTQAAVLEDRRKSDPQPPPLVFPRSVSPYVSRRKSDANADWYAHNHHCRWDYLQNRSVGFDQRFFRTPQVGPAECGKKQSKFRVISNLFRSRSQKMGNSGPGLEPRVSRQSCEASSSSWIPGFIRRGRRRKGSSLFSVDEASSTVGPKHSRRDRGMAPHVEEEDWEGSPSPGEYAVPEWKRTPWPRQTTTATPKQSPRRSNVSSLAFSLSPYVPAGCQNRYWCVPDAGYSGQVLPHLSTAATFGANRSRKLADFGRLNHNC</sequence>
<evidence type="ECO:0000313" key="3">
    <source>
        <dbReference type="Proteomes" id="UP001279734"/>
    </source>
</evidence>
<dbReference type="EMBL" id="BSYO01000017">
    <property type="protein sequence ID" value="GMH17188.1"/>
    <property type="molecule type" value="Genomic_DNA"/>
</dbReference>
<comment type="caution">
    <text evidence="2">The sequence shown here is derived from an EMBL/GenBank/DDBJ whole genome shotgun (WGS) entry which is preliminary data.</text>
</comment>
<evidence type="ECO:0000313" key="2">
    <source>
        <dbReference type="EMBL" id="GMH17188.1"/>
    </source>
</evidence>